<name>A0A6G1G898_9PEZI</name>
<organism evidence="1">
    <name type="scientific">Eremomyces bilateralis CBS 781.70</name>
    <dbReference type="NCBI Taxonomy" id="1392243"/>
    <lineage>
        <taxon>Eukaryota</taxon>
        <taxon>Fungi</taxon>
        <taxon>Dikarya</taxon>
        <taxon>Ascomycota</taxon>
        <taxon>Pezizomycotina</taxon>
        <taxon>Dothideomycetes</taxon>
        <taxon>Dothideomycetes incertae sedis</taxon>
        <taxon>Eremomycetales</taxon>
        <taxon>Eremomycetaceae</taxon>
        <taxon>Eremomyces</taxon>
    </lineage>
</organism>
<dbReference type="Proteomes" id="UP000504638">
    <property type="component" value="Unplaced"/>
</dbReference>
<reference evidence="1 3" key="1">
    <citation type="submission" date="2020-01" db="EMBL/GenBank/DDBJ databases">
        <authorList>
            <consortium name="DOE Joint Genome Institute"/>
            <person name="Haridas S."/>
            <person name="Albert R."/>
            <person name="Binder M."/>
            <person name="Bloem J."/>
            <person name="Labutti K."/>
            <person name="Salamov A."/>
            <person name="Andreopoulos B."/>
            <person name="Baker S.E."/>
            <person name="Barry K."/>
            <person name="Bills G."/>
            <person name="Bluhm B.H."/>
            <person name="Cannon C."/>
            <person name="Castanera R."/>
            <person name="Culley D.E."/>
            <person name="Daum C."/>
            <person name="Ezra D."/>
            <person name="Gonzalez J.B."/>
            <person name="Henrissat B."/>
            <person name="Kuo A."/>
            <person name="Liang C."/>
            <person name="Lipzen A."/>
            <person name="Lutzoni F."/>
            <person name="Magnuson J."/>
            <person name="Mondo S."/>
            <person name="Nolan M."/>
            <person name="Ohm R."/>
            <person name="Pangilinan J."/>
            <person name="Park H.-J."/>
            <person name="Ramirez L."/>
            <person name="Alfaro M."/>
            <person name="Sun H."/>
            <person name="Tritt A."/>
            <person name="Yoshinaga Y."/>
            <person name="Zwiers L.-H."/>
            <person name="Turgeon B.G."/>
            <person name="Goodwin S.B."/>
            <person name="Spatafora J.W."/>
            <person name="Crous P.W."/>
            <person name="Grigoriev I.V."/>
        </authorList>
    </citation>
    <scope>NUCLEOTIDE SEQUENCE</scope>
    <source>
        <strain evidence="1 3">CBS 781.70</strain>
    </source>
</reference>
<gene>
    <name evidence="1 3" type="ORF">P152DRAFT_456380</name>
</gene>
<evidence type="ECO:0000313" key="1">
    <source>
        <dbReference type="EMBL" id="KAF1814151.1"/>
    </source>
</evidence>
<evidence type="ECO:0000313" key="2">
    <source>
        <dbReference type="Proteomes" id="UP000504638"/>
    </source>
</evidence>
<dbReference type="GeneID" id="54419563"/>
<protein>
    <submittedName>
        <fullName evidence="1 3">Uncharacterized protein</fullName>
    </submittedName>
</protein>
<proteinExistence type="predicted"/>
<sequence length="129" mass="14546">MSQQQQSQLPSNEARIELAKSAIRQGQIKRVLTAAMTYKTSESILRTRLNGTELRFRGKELLDSLSWIMSTVCLVGDAQRDNRPVMVEVSKRWIGEKQAKASIETQNWKNISVLDKLVVFGVHSTGSKL</sequence>
<accession>A0A6G1G898</accession>
<evidence type="ECO:0000313" key="3">
    <source>
        <dbReference type="RefSeq" id="XP_033535782.1"/>
    </source>
</evidence>
<dbReference type="AlphaFoldDB" id="A0A6G1G898"/>
<dbReference type="RefSeq" id="XP_033535782.1">
    <property type="nucleotide sequence ID" value="XM_033678993.1"/>
</dbReference>
<reference evidence="3" key="2">
    <citation type="submission" date="2020-04" db="EMBL/GenBank/DDBJ databases">
        <authorList>
            <consortium name="NCBI Genome Project"/>
        </authorList>
    </citation>
    <scope>NUCLEOTIDE SEQUENCE</scope>
    <source>
        <strain evidence="3">CBS 781.70</strain>
    </source>
</reference>
<dbReference type="EMBL" id="ML975153">
    <property type="protein sequence ID" value="KAF1814151.1"/>
    <property type="molecule type" value="Genomic_DNA"/>
</dbReference>
<reference evidence="3" key="3">
    <citation type="submission" date="2025-04" db="UniProtKB">
        <authorList>
            <consortium name="RefSeq"/>
        </authorList>
    </citation>
    <scope>IDENTIFICATION</scope>
    <source>
        <strain evidence="3">CBS 781.70</strain>
    </source>
</reference>
<keyword evidence="2" id="KW-1185">Reference proteome</keyword>